<gene>
    <name evidence="1" type="ORF">FB566_0425</name>
</gene>
<accession>A0A543AQX1</accession>
<name>A0A543AQX1_9ACTN</name>
<keyword evidence="2" id="KW-1185">Reference proteome</keyword>
<evidence type="ECO:0000313" key="2">
    <source>
        <dbReference type="Proteomes" id="UP000317043"/>
    </source>
</evidence>
<dbReference type="AlphaFoldDB" id="A0A543AQX1"/>
<comment type="caution">
    <text evidence="1">The sequence shown here is derived from an EMBL/GenBank/DDBJ whole genome shotgun (WGS) entry which is preliminary data.</text>
</comment>
<dbReference type="EMBL" id="VFOW01000001">
    <property type="protein sequence ID" value="TQL74935.1"/>
    <property type="molecule type" value="Genomic_DNA"/>
</dbReference>
<dbReference type="Proteomes" id="UP000317043">
    <property type="component" value="Unassembled WGS sequence"/>
</dbReference>
<dbReference type="InParanoid" id="A0A543AQX1"/>
<reference evidence="1 2" key="1">
    <citation type="submission" date="2019-06" db="EMBL/GenBank/DDBJ databases">
        <title>Sequencing the genomes of 1000 actinobacteria strains.</title>
        <authorList>
            <person name="Klenk H.-P."/>
        </authorList>
    </citation>
    <scope>NUCLEOTIDE SEQUENCE [LARGE SCALE GENOMIC DNA]</scope>
    <source>
        <strain evidence="1 2">DSM 45928</strain>
    </source>
</reference>
<dbReference type="RefSeq" id="WP_142034409.1">
    <property type="nucleotide sequence ID" value="NZ_JBHTGS010000002.1"/>
</dbReference>
<evidence type="ECO:0000313" key="1">
    <source>
        <dbReference type="EMBL" id="TQL74935.1"/>
    </source>
</evidence>
<proteinExistence type="predicted"/>
<sequence length="434" mass="46892">MTSVFNGVDMDTDTLRGYGRLLWRDALDTARTRTRMTESAGLPGWVFGELPESVEWHGNWNRYLDNRLEEGLTLATELGEHAGKILQVAADHSSADEQAAEQIGAVVEYSTTDDYTVPKFTKHGQPSSPDLTVDTGEYGPVGELMQPSPKTGMTNHVTRIPFPKPKPGDVLAPDLGISKALMHEFGTLAEATTPIPDFSQQAEGDRLDQVMAEHGADLHDAEMVAKFYGAEISDQESPLRRFIIPAWKSSPKTIRQASDNLRELGGNGYYQSLSGHYDIDTQTAEEAWESAEGSKAWSSYASTTGDYIKTVTQRVDGLATYGGDIAGRLRSIRDTCAAVVSQKALELEKAKGEVYKAMGDTVGVLSADPVGAPAALLKAAIVGITNEIQKDVLAQLTAKSETSSINAQTNTDVSHDAALTIAAPFPRGELSRSW</sequence>
<organism evidence="1 2">
    <name type="scientific">Stackebrandtia endophytica</name>
    <dbReference type="NCBI Taxonomy" id="1496996"/>
    <lineage>
        <taxon>Bacteria</taxon>
        <taxon>Bacillati</taxon>
        <taxon>Actinomycetota</taxon>
        <taxon>Actinomycetes</taxon>
        <taxon>Glycomycetales</taxon>
        <taxon>Glycomycetaceae</taxon>
        <taxon>Stackebrandtia</taxon>
    </lineage>
</organism>
<protein>
    <submittedName>
        <fullName evidence="1">Uncharacterized protein</fullName>
    </submittedName>
</protein>